<protein>
    <recommendedName>
        <fullName evidence="3">Secreted protein</fullName>
    </recommendedName>
</protein>
<gene>
    <name evidence="1" type="ORF">IWX46DRAFT_594108</name>
</gene>
<evidence type="ECO:0008006" key="3">
    <source>
        <dbReference type="Google" id="ProtNLM"/>
    </source>
</evidence>
<sequence>MELQIHGVVSFLSFSVLCRSISISGLERRTSGRWLPPLLPQLCCQLEYVLVRMHECMHNDGRILEGTYHYHEHWGKKSSNMYHWLALCLLAAHCFSFDVQHLLSHLCRSLGRIDSRAPGKVLGVACHGNLFDILDTLHLFISVDFAASGSG</sequence>
<dbReference type="Proteomes" id="UP001365128">
    <property type="component" value="Unassembled WGS sequence"/>
</dbReference>
<name>A0ABR1MJ67_9PEZI</name>
<proteinExistence type="predicted"/>
<keyword evidence="2" id="KW-1185">Reference proteome</keyword>
<evidence type="ECO:0000313" key="2">
    <source>
        <dbReference type="Proteomes" id="UP001365128"/>
    </source>
</evidence>
<organism evidence="1 2">
    <name type="scientific">Phyllosticta citricarpa</name>
    <dbReference type="NCBI Taxonomy" id="55181"/>
    <lineage>
        <taxon>Eukaryota</taxon>
        <taxon>Fungi</taxon>
        <taxon>Dikarya</taxon>
        <taxon>Ascomycota</taxon>
        <taxon>Pezizomycotina</taxon>
        <taxon>Dothideomycetes</taxon>
        <taxon>Dothideomycetes incertae sedis</taxon>
        <taxon>Botryosphaeriales</taxon>
        <taxon>Phyllostictaceae</taxon>
        <taxon>Phyllosticta</taxon>
    </lineage>
</organism>
<comment type="caution">
    <text evidence="1">The sequence shown here is derived from an EMBL/GenBank/DDBJ whole genome shotgun (WGS) entry which is preliminary data.</text>
</comment>
<reference evidence="1 2" key="1">
    <citation type="submission" date="2024-04" db="EMBL/GenBank/DDBJ databases">
        <title>Phyllosticta paracitricarpa is synonymous to the EU quarantine fungus P. citricarpa based on phylogenomic analyses.</title>
        <authorList>
            <consortium name="Lawrence Berkeley National Laboratory"/>
            <person name="Van Ingen-Buijs V.A."/>
            <person name="Van Westerhoven A.C."/>
            <person name="Haridas S."/>
            <person name="Skiadas P."/>
            <person name="Martin F."/>
            <person name="Groenewald J.Z."/>
            <person name="Crous P.W."/>
            <person name="Seidl M.F."/>
        </authorList>
    </citation>
    <scope>NUCLEOTIDE SEQUENCE [LARGE SCALE GENOMIC DNA]</scope>
    <source>
        <strain evidence="1 2">CBS 122670</strain>
    </source>
</reference>
<accession>A0ABR1MJ67</accession>
<dbReference type="EMBL" id="JBBPDW010000007">
    <property type="protein sequence ID" value="KAK7550813.1"/>
    <property type="molecule type" value="Genomic_DNA"/>
</dbReference>
<evidence type="ECO:0000313" key="1">
    <source>
        <dbReference type="EMBL" id="KAK7550813.1"/>
    </source>
</evidence>